<feature type="domain" description="HTH lacI-type" evidence="4">
    <location>
        <begin position="2"/>
        <end position="56"/>
    </location>
</feature>
<dbReference type="PROSITE" id="PS50932">
    <property type="entry name" value="HTH_LACI_2"/>
    <property type="match status" value="1"/>
</dbReference>
<dbReference type="InterPro" id="IPR028082">
    <property type="entry name" value="Peripla_BP_I"/>
</dbReference>
<dbReference type="InterPro" id="IPR010982">
    <property type="entry name" value="Lambda_DNA-bd_dom_sf"/>
</dbReference>
<organism evidence="5 6">
    <name type="scientific">Eisenbergiella massiliensis</name>
    <dbReference type="NCBI Taxonomy" id="1720294"/>
    <lineage>
        <taxon>Bacteria</taxon>
        <taxon>Bacillati</taxon>
        <taxon>Bacillota</taxon>
        <taxon>Clostridia</taxon>
        <taxon>Lachnospirales</taxon>
        <taxon>Lachnospiraceae</taxon>
        <taxon>Eisenbergiella</taxon>
    </lineage>
</organism>
<evidence type="ECO:0000256" key="1">
    <source>
        <dbReference type="ARBA" id="ARBA00023015"/>
    </source>
</evidence>
<dbReference type="Pfam" id="PF00356">
    <property type="entry name" value="LacI"/>
    <property type="match status" value="1"/>
</dbReference>
<dbReference type="SUPFAM" id="SSF53822">
    <property type="entry name" value="Periplasmic binding protein-like I"/>
    <property type="match status" value="1"/>
</dbReference>
<dbReference type="Gene3D" id="3.40.50.2300">
    <property type="match status" value="2"/>
</dbReference>
<proteinExistence type="predicted"/>
<dbReference type="GO" id="GO:0003700">
    <property type="term" value="F:DNA-binding transcription factor activity"/>
    <property type="evidence" value="ECO:0007669"/>
    <property type="project" value="TreeGrafter"/>
</dbReference>
<dbReference type="GeneID" id="97987476"/>
<dbReference type="SUPFAM" id="SSF47413">
    <property type="entry name" value="lambda repressor-like DNA-binding domains"/>
    <property type="match status" value="1"/>
</dbReference>
<keyword evidence="3" id="KW-0804">Transcription</keyword>
<dbReference type="AlphaFoldDB" id="A0A3E3I6A0"/>
<evidence type="ECO:0000256" key="3">
    <source>
        <dbReference type="ARBA" id="ARBA00023163"/>
    </source>
</evidence>
<dbReference type="PANTHER" id="PTHR30146">
    <property type="entry name" value="LACI-RELATED TRANSCRIPTIONAL REPRESSOR"/>
    <property type="match status" value="1"/>
</dbReference>
<dbReference type="EMBL" id="QVLV01000006">
    <property type="protein sequence ID" value="RGE61140.1"/>
    <property type="molecule type" value="Genomic_DNA"/>
</dbReference>
<accession>A0A3E3I6A0</accession>
<protein>
    <submittedName>
        <fullName evidence="5">LacI family DNA-binding transcriptional regulator</fullName>
    </submittedName>
</protein>
<dbReference type="RefSeq" id="WP_117544593.1">
    <property type="nucleotide sequence ID" value="NZ_QVLV01000006.1"/>
</dbReference>
<dbReference type="InterPro" id="IPR000843">
    <property type="entry name" value="HTH_LacI"/>
</dbReference>
<name>A0A3E3I6A0_9FIRM</name>
<dbReference type="SMART" id="SM00354">
    <property type="entry name" value="HTH_LACI"/>
    <property type="match status" value="1"/>
</dbReference>
<dbReference type="PROSITE" id="PS00356">
    <property type="entry name" value="HTH_LACI_1"/>
    <property type="match status" value="1"/>
</dbReference>
<reference evidence="5" key="1">
    <citation type="submission" date="2018-08" db="EMBL/GenBank/DDBJ databases">
        <title>A genome reference for cultivated species of the human gut microbiota.</title>
        <authorList>
            <person name="Zou Y."/>
            <person name="Xue W."/>
            <person name="Luo G."/>
        </authorList>
    </citation>
    <scope>NUCLEOTIDE SEQUENCE [LARGE SCALE GENOMIC DNA]</scope>
    <source>
        <strain evidence="5">TF05-5AC</strain>
    </source>
</reference>
<sequence length="344" mass="38669">MVTIKEIADRAGVSRGTVDRVLNNRGKVNPEKEERVRRIAQELGYKPNVAGKGLAARKKHLKLGFICVDDEFAPFFTDVLKGAEKQAEELKQYGVEVLFFITRIEELMGEECLERIVSENAMDGWVINGVLSEYFTRAMKSCGREPVPVIFYNMDEPGADRMAYVGCDYEKSGRLAAGVAALMTDGKARVGVVSVDDGTISSFKARMEGFHMEISERYPEMSVVSQQVMTREKDQFDFFVAVQGMVERHPEINILYLVNPGDYSICQAIRKASTGRDIKIISNDLVEKQRQMVKDGVIAATICQEPEKQGALPLELLFNYLALGMEPTKEYYFTELSIRISQNV</sequence>
<dbReference type="Pfam" id="PF13407">
    <property type="entry name" value="Peripla_BP_4"/>
    <property type="match status" value="1"/>
</dbReference>
<evidence type="ECO:0000313" key="5">
    <source>
        <dbReference type="EMBL" id="RGE61140.1"/>
    </source>
</evidence>
<dbReference type="CDD" id="cd01392">
    <property type="entry name" value="HTH_LacI"/>
    <property type="match status" value="1"/>
</dbReference>
<keyword evidence="2 5" id="KW-0238">DNA-binding</keyword>
<dbReference type="Gene3D" id="1.10.260.40">
    <property type="entry name" value="lambda repressor-like DNA-binding domains"/>
    <property type="match status" value="1"/>
</dbReference>
<dbReference type="GO" id="GO:0000976">
    <property type="term" value="F:transcription cis-regulatory region binding"/>
    <property type="evidence" value="ECO:0007669"/>
    <property type="project" value="TreeGrafter"/>
</dbReference>
<dbReference type="InterPro" id="IPR025997">
    <property type="entry name" value="SBP_2_dom"/>
</dbReference>
<comment type="caution">
    <text evidence="5">The sequence shown here is derived from an EMBL/GenBank/DDBJ whole genome shotgun (WGS) entry which is preliminary data.</text>
</comment>
<gene>
    <name evidence="5" type="ORF">DXC51_11465</name>
</gene>
<dbReference type="Proteomes" id="UP000260812">
    <property type="component" value="Unassembled WGS sequence"/>
</dbReference>
<evidence type="ECO:0000259" key="4">
    <source>
        <dbReference type="PROSITE" id="PS50932"/>
    </source>
</evidence>
<dbReference type="PANTHER" id="PTHR30146:SF152">
    <property type="entry name" value="TRANSCRIPTIONAL REGULATORY PROTEIN"/>
    <property type="match status" value="1"/>
</dbReference>
<keyword evidence="6" id="KW-1185">Reference proteome</keyword>
<keyword evidence="1" id="KW-0805">Transcription regulation</keyword>
<evidence type="ECO:0000256" key="2">
    <source>
        <dbReference type="ARBA" id="ARBA00023125"/>
    </source>
</evidence>
<evidence type="ECO:0000313" key="6">
    <source>
        <dbReference type="Proteomes" id="UP000260812"/>
    </source>
</evidence>